<evidence type="ECO:0000313" key="2">
    <source>
        <dbReference type="Proteomes" id="UP001273505"/>
    </source>
</evidence>
<accession>A0ABU4RUI1</accession>
<protein>
    <recommendedName>
        <fullName evidence="3">PD-(D/E)XK nuclease superfamily protein</fullName>
    </recommendedName>
</protein>
<organism evidence="1 2">
    <name type="scientific">Gilvimarinus gilvus</name>
    <dbReference type="NCBI Taxonomy" id="3058038"/>
    <lineage>
        <taxon>Bacteria</taxon>
        <taxon>Pseudomonadati</taxon>
        <taxon>Pseudomonadota</taxon>
        <taxon>Gammaproteobacteria</taxon>
        <taxon>Cellvibrionales</taxon>
        <taxon>Cellvibrionaceae</taxon>
        <taxon>Gilvimarinus</taxon>
    </lineage>
</organism>
<evidence type="ECO:0000313" key="1">
    <source>
        <dbReference type="EMBL" id="MDX6848536.1"/>
    </source>
</evidence>
<dbReference type="EMBL" id="JAXAFO010000005">
    <property type="protein sequence ID" value="MDX6848536.1"/>
    <property type="molecule type" value="Genomic_DNA"/>
</dbReference>
<dbReference type="Proteomes" id="UP001273505">
    <property type="component" value="Unassembled WGS sequence"/>
</dbReference>
<comment type="caution">
    <text evidence="1">The sequence shown here is derived from an EMBL/GenBank/DDBJ whole genome shotgun (WGS) entry which is preliminary data.</text>
</comment>
<reference evidence="1 2" key="1">
    <citation type="submission" date="2023-11" db="EMBL/GenBank/DDBJ databases">
        <title>Gilvimarinus fulvus sp. nov., isolated from the surface of Kelp.</title>
        <authorList>
            <person name="Sun Y.Y."/>
            <person name="Gong Y."/>
            <person name="Du Z.J."/>
        </authorList>
    </citation>
    <scope>NUCLEOTIDE SEQUENCE [LARGE SCALE GENOMIC DNA]</scope>
    <source>
        <strain evidence="1 2">SDUM040013</strain>
    </source>
</reference>
<keyword evidence="2" id="KW-1185">Reference proteome</keyword>
<sequence length="146" mass="16336">MINPAMYSSPLGSFLDESTDSIVGKLTAVHTQNLRNVATQAWISEIEILKGALKGVDTEGAYIFLEFYIPRIGRRADVVIIIKGLIFVVEFKVGAKSFFAEDVRQSHGYALDLKNFHKGSHDKLIVPMLLATHSEEINDKLFLDIR</sequence>
<proteinExistence type="predicted"/>
<dbReference type="RefSeq" id="WP_302724745.1">
    <property type="nucleotide sequence ID" value="NZ_JAULRU010000823.1"/>
</dbReference>
<gene>
    <name evidence="1" type="ORF">SCD92_04135</name>
</gene>
<name>A0ABU4RUI1_9GAMM</name>
<evidence type="ECO:0008006" key="3">
    <source>
        <dbReference type="Google" id="ProtNLM"/>
    </source>
</evidence>